<keyword evidence="10" id="KW-1185">Reference proteome</keyword>
<comment type="similarity">
    <text evidence="1">Belongs to the CACTIN family.</text>
</comment>
<dbReference type="CDD" id="cd00038">
    <property type="entry name" value="CAP_ED"/>
    <property type="match status" value="2"/>
</dbReference>
<dbReference type="GO" id="GO:0045292">
    <property type="term" value="P:mRNA cis splicing, via spliceosome"/>
    <property type="evidence" value="ECO:0007669"/>
    <property type="project" value="TreeGrafter"/>
</dbReference>
<comment type="subcellular location">
    <subcellularLocation>
        <location evidence="4">Nucleus</location>
    </subcellularLocation>
</comment>
<dbReference type="PANTHER" id="PTHR21737:SF4">
    <property type="entry name" value="SPLICING FACTOR CACTIN"/>
    <property type="match status" value="1"/>
</dbReference>
<comment type="caution">
    <text evidence="9">The sequence shown here is derived from an EMBL/GenBank/DDBJ whole genome shotgun (WGS) entry which is preliminary data.</text>
</comment>
<dbReference type="SMART" id="SM00256">
    <property type="entry name" value="FBOX"/>
    <property type="match status" value="1"/>
</dbReference>
<dbReference type="GO" id="GO:0003700">
    <property type="term" value="F:DNA-binding transcription factor activity"/>
    <property type="evidence" value="ECO:0007669"/>
    <property type="project" value="InterPro"/>
</dbReference>
<feature type="DNA-binding region" description="Fork-head" evidence="4">
    <location>
        <begin position="1659"/>
        <end position="1757"/>
    </location>
</feature>
<dbReference type="Pfam" id="PF25372">
    <property type="entry name" value="DUF7885"/>
    <property type="match status" value="1"/>
</dbReference>
<dbReference type="InterPro" id="IPR036047">
    <property type="entry name" value="F-box-like_dom_sf"/>
</dbReference>
<dbReference type="Pfam" id="PF16643">
    <property type="entry name" value="cNMPbd_u2"/>
    <property type="match status" value="1"/>
</dbReference>
<dbReference type="OrthoDB" id="421226at2759"/>
<dbReference type="STRING" id="5539.A0A3E2HH18"/>
<evidence type="ECO:0000256" key="1">
    <source>
        <dbReference type="ARBA" id="ARBA00006895"/>
    </source>
</evidence>
<evidence type="ECO:0000313" key="9">
    <source>
        <dbReference type="EMBL" id="RFU32718.1"/>
    </source>
</evidence>
<keyword evidence="4" id="KW-0539">Nucleus</keyword>
<name>A0A3E2HH18_SCYLI</name>
<dbReference type="InterPro" id="IPR001766">
    <property type="entry name" value="Fork_head_dom"/>
</dbReference>
<feature type="compositionally biased region" description="Basic residues" evidence="5">
    <location>
        <begin position="1752"/>
        <end position="1764"/>
    </location>
</feature>
<feature type="compositionally biased region" description="Polar residues" evidence="5">
    <location>
        <begin position="1806"/>
        <end position="1829"/>
    </location>
</feature>
<accession>A0A3E2HH18</accession>
<feature type="domain" description="Cyclic nucleotide-binding" evidence="7">
    <location>
        <begin position="35"/>
        <end position="152"/>
    </location>
</feature>
<dbReference type="Pfam" id="PF00250">
    <property type="entry name" value="Forkhead"/>
    <property type="match status" value="1"/>
</dbReference>
<dbReference type="Pfam" id="PF10312">
    <property type="entry name" value="Cactin_mid"/>
    <property type="match status" value="1"/>
</dbReference>
<feature type="non-terminal residue" evidence="9">
    <location>
        <position position="1"/>
    </location>
</feature>
<dbReference type="SMART" id="SM00100">
    <property type="entry name" value="cNMP"/>
    <property type="match status" value="2"/>
</dbReference>
<dbReference type="InterPro" id="IPR057207">
    <property type="entry name" value="FBXL15_LRR"/>
</dbReference>
<feature type="region of interest" description="Disordered" evidence="5">
    <location>
        <begin position="917"/>
        <end position="964"/>
    </location>
</feature>
<dbReference type="Proteomes" id="UP000258309">
    <property type="component" value="Unassembled WGS sequence"/>
</dbReference>
<sequence length="1898" mass="211484">METNPARPVRPSPLTASTIPDMPLDLLDRIRSFPLFVSAPDSFLAAIGKHLRPQVHSPHDVILTEGDEAKAMYWLVRGAVAVTSRDGEATYAELKPGAFFGEIGILMDVPRTATIIAKTKCLLVVLKKEDLKQELPKFPAMEQAILEEAQERLTILNKKRKESGYGPKVVSASLPSRGGKFARGPMPGEVTRGDAGVIEKGTVINTRKRKSPSPGVIEDPAAGSALGSGFVNVRQTLKELPLFSNLPPEILHFLGLSATPKTYPPFTDIITQGSPGNEIYFIVRGEAEVIRESSNEIKENHSNRASYVRPRLKQGQYFGEVASLALAPRRTATVRSITTVECLMISGEVLEELWRRCPPGIKQEVEETAKTRIGKPADVDVVMVEGSAPAIKNLEINDPGLRKQLPQVTFTPSKPASPHKPHRAEDKEVLEPLDPDPFLSVDMDNMRARSRRGSYAPPIPDASSEDRQSSSSESGLETGNSEAQTPPPYKSAHAITPPDSDFRPKRPKIIQRQHSQYNKGPLPDNILINIFSYLDIYHLMRLRAVSLHWSKLLTTSPKLCHYLDLSIYNRKVTNKALIESICPFVGRRARTVDISNCFHITDEGFAALSLQAGQNVHSWKMKSVWDITANAVLEMANNSKELEEIDLSNCRKVSDNLLARIVGWVVPETTQQNAARALKNGVQVIQVQPHNGPPAGTVIGCPSLRRLTLSYCKHVTDRSMAHLAVHAHTRLQSIDLTRCTTITDGGFQHWSLYKFTKLEKLVLADCTYLTDNAIVYLTNAAKGLRELDLSFCCALSDTATEVLSLGCPHLRSLKLSFCGSAVSDSSLRGIGLHLLDLRELSVRGCVRVTGVGVEAVVEGCTVLETFDASLAKGDTWNLGKTWFGHPTVLGMVPMENFMIERMKSILDIKTMDPARRAMIEGRPSTGRDITAPRRDQSNRISKPAPNFRPGSGASTPRNNSSSIEDELTRKWVAEEDTFVLKQAKKKAVIRVREGRAKPIDWLAVILRAIDPDRDLLDLLDDDDDDEVQLDVVDPEGVFEGLEEKQLAELDVDIASYIALEKNGRNQDYWKTMQIICNDRRQKLKPQGPDGRAVSSVAADVDKLLGPKSYEQLEALEKQIRAKLKSNEPIDEDYWQQLLRSLLVWKAKARLKKVYQSLIESRLANLRKEQVEDAQGVQERLQLVMMGPTPVFEEGSDIPMSKLVPKQPPFPYSEKYDPEPLLKLRTEDKSSEVVDESVFLQNVVGERRKILKLGFVPLRSGASEKAASSSVSKPLSIAAASNAPPGTQRFSSILNEDFSQATKALYEREVARGVNEDEEIFTGEEAVTTGSKPLWADKYRPRKPRYFNRVQMGYEWNKYNQTHYDHDNPPPKVVQGYKFNIFYPDLIDKSKAPTFKIIREHGRKRGESFAAAGEEDTCLIRFIAGPPYEDIAFRIVDKEWDYSAKRDRGFRSSFDKGILQLHFQYKKLMTGPFEIYAWSAYRSHAVDHGPLARGPTFQNASNCHQLPPTSHPRGSWVASVGDNYPHSATFYQQSLSAINDVPENNLYPQYLRPEGAYDNLSASPDDLVNVEPSAEAVASHQVDVQICHDDHSGVPFSPQSTFPDFFEFGFNQNSTSHDNGIESGLFLPETSSNPRTLPTDDPGPPRHGTPKTVLSHTDEQTEEPYAKLIYRALMSTPNHSMALQDIYRWVQANTSKGSTDSKGWMNSIRHNLSMNAAFQKSECKIVSGSETKKSTEWMLADFAIRDGVQSTTRYRKGATSKHSTKSNHPIPARQISGRKGGLCAGKSKSQKRRATTPEVSPRKRIRSSQVEQDENYQYSSPYDTASQSFQSHREVSPPSPCNESLDSTSAAAMTMAYQIPFYYMGKHESFNDVQAVDPYSPVFYEPAGGRFSNPHPIWG</sequence>
<dbReference type="InterPro" id="IPR036388">
    <property type="entry name" value="WH-like_DNA-bd_sf"/>
</dbReference>
<proteinExistence type="inferred from homology"/>
<dbReference type="InterPro" id="IPR001810">
    <property type="entry name" value="F-box_dom"/>
</dbReference>
<dbReference type="SUPFAM" id="SSF51206">
    <property type="entry name" value="cAMP-binding domain-like"/>
    <property type="match status" value="2"/>
</dbReference>
<dbReference type="PANTHER" id="PTHR21737">
    <property type="entry name" value="POLYGLUTAMINE BINDING PROTEIN 1/MARVEL MEMBRANE-ASSOCIATING DOMAIN CONTAINING 3"/>
    <property type="match status" value="1"/>
</dbReference>
<dbReference type="PROSITE" id="PS50181">
    <property type="entry name" value="FBOX"/>
    <property type="match status" value="1"/>
</dbReference>
<feature type="region of interest" description="Disordered" evidence="5">
    <location>
        <begin position="1751"/>
        <end position="1845"/>
    </location>
</feature>
<feature type="domain" description="F-box" evidence="8">
    <location>
        <begin position="516"/>
        <end position="565"/>
    </location>
</feature>
<evidence type="ECO:0000256" key="4">
    <source>
        <dbReference type="PROSITE-ProRule" id="PRU00089"/>
    </source>
</evidence>
<gene>
    <name evidence="9" type="ORF">B7463_g3605</name>
</gene>
<feature type="non-terminal residue" evidence="9">
    <location>
        <position position="1898"/>
    </location>
</feature>
<organism evidence="9 10">
    <name type="scientific">Scytalidium lignicola</name>
    <name type="common">Hyphomycete</name>
    <dbReference type="NCBI Taxonomy" id="5539"/>
    <lineage>
        <taxon>Eukaryota</taxon>
        <taxon>Fungi</taxon>
        <taxon>Dikarya</taxon>
        <taxon>Ascomycota</taxon>
        <taxon>Pezizomycotina</taxon>
        <taxon>Leotiomycetes</taxon>
        <taxon>Leotiomycetes incertae sedis</taxon>
        <taxon>Scytalidium</taxon>
    </lineage>
</organism>
<evidence type="ECO:0000256" key="3">
    <source>
        <dbReference type="ARBA" id="ARBA00034534"/>
    </source>
</evidence>
<dbReference type="InterPro" id="IPR018490">
    <property type="entry name" value="cNMP-bd_dom_sf"/>
</dbReference>
<dbReference type="Gene3D" id="3.80.10.10">
    <property type="entry name" value="Ribonuclease Inhibitor"/>
    <property type="match status" value="2"/>
</dbReference>
<dbReference type="FunFam" id="2.60.120.10:FF:000057">
    <property type="entry name" value="Cyclic nucleotide-binding domain protein"/>
    <property type="match status" value="1"/>
</dbReference>
<reference evidence="9 10" key="1">
    <citation type="submission" date="2018-05" db="EMBL/GenBank/DDBJ databases">
        <title>Draft genome sequence of Scytalidium lignicola DSM 105466, a ubiquitous saprotrophic fungus.</title>
        <authorList>
            <person name="Buettner E."/>
            <person name="Gebauer A.M."/>
            <person name="Hofrichter M."/>
            <person name="Liers C."/>
            <person name="Kellner H."/>
        </authorList>
    </citation>
    <scope>NUCLEOTIDE SEQUENCE [LARGE SCALE GENOMIC DNA]</scope>
    <source>
        <strain evidence="9 10">DSM 105466</strain>
    </source>
</reference>
<dbReference type="GO" id="GO:0005737">
    <property type="term" value="C:cytoplasm"/>
    <property type="evidence" value="ECO:0007669"/>
    <property type="project" value="TreeGrafter"/>
</dbReference>
<dbReference type="InterPro" id="IPR032675">
    <property type="entry name" value="LRR_dom_sf"/>
</dbReference>
<dbReference type="CDD" id="cd09917">
    <property type="entry name" value="F-box_SF"/>
    <property type="match status" value="1"/>
</dbReference>
<feature type="region of interest" description="Disordered" evidence="5">
    <location>
        <begin position="405"/>
        <end position="505"/>
    </location>
</feature>
<keyword evidence="2 4" id="KW-0238">DNA-binding</keyword>
<dbReference type="SMART" id="SM01050">
    <property type="entry name" value="CactinC_cactus"/>
    <property type="match status" value="1"/>
</dbReference>
<dbReference type="PROSITE" id="PS50042">
    <property type="entry name" value="CNMP_BINDING_3"/>
    <property type="match status" value="2"/>
</dbReference>
<evidence type="ECO:0000259" key="6">
    <source>
        <dbReference type="PROSITE" id="PS50039"/>
    </source>
</evidence>
<dbReference type="SUPFAM" id="SSF46785">
    <property type="entry name" value="Winged helix' DNA-binding domain"/>
    <property type="match status" value="1"/>
</dbReference>
<evidence type="ECO:0000256" key="5">
    <source>
        <dbReference type="SAM" id="MobiDB-lite"/>
    </source>
</evidence>
<evidence type="ECO:0000256" key="2">
    <source>
        <dbReference type="ARBA" id="ARBA00023125"/>
    </source>
</evidence>
<dbReference type="SUPFAM" id="SSF52047">
    <property type="entry name" value="RNI-like"/>
    <property type="match status" value="1"/>
</dbReference>
<dbReference type="InterPro" id="IPR018488">
    <property type="entry name" value="cNMP-bd_CS"/>
</dbReference>
<dbReference type="Pfam" id="PF09732">
    <property type="entry name" value="CactinC_cactus"/>
    <property type="match status" value="1"/>
</dbReference>
<dbReference type="Gene3D" id="2.60.120.10">
    <property type="entry name" value="Jelly Rolls"/>
    <property type="match status" value="2"/>
</dbReference>
<dbReference type="Gene3D" id="1.10.10.10">
    <property type="entry name" value="Winged helix-like DNA-binding domain superfamily/Winged helix DNA-binding domain"/>
    <property type="match status" value="1"/>
</dbReference>
<feature type="region of interest" description="Disordered" evidence="5">
    <location>
        <begin position="1618"/>
        <end position="1659"/>
    </location>
</feature>
<dbReference type="InterPro" id="IPR036390">
    <property type="entry name" value="WH_DNA-bd_sf"/>
</dbReference>
<evidence type="ECO:0000313" key="10">
    <source>
        <dbReference type="Proteomes" id="UP000258309"/>
    </source>
</evidence>
<dbReference type="EMBL" id="NCSJ02000049">
    <property type="protein sequence ID" value="RFU32718.1"/>
    <property type="molecule type" value="Genomic_DNA"/>
</dbReference>
<evidence type="ECO:0000259" key="8">
    <source>
        <dbReference type="PROSITE" id="PS50181"/>
    </source>
</evidence>
<dbReference type="InterPro" id="IPR000595">
    <property type="entry name" value="cNMP-bd_dom"/>
</dbReference>
<evidence type="ECO:0000259" key="7">
    <source>
        <dbReference type="PROSITE" id="PS50042"/>
    </source>
</evidence>
<dbReference type="GO" id="GO:0043565">
    <property type="term" value="F:sequence-specific DNA binding"/>
    <property type="evidence" value="ECO:0007669"/>
    <property type="project" value="InterPro"/>
</dbReference>
<dbReference type="PROSITE" id="PS50039">
    <property type="entry name" value="FORK_HEAD_3"/>
    <property type="match status" value="1"/>
</dbReference>
<protein>
    <recommendedName>
        <fullName evidence="3">Splicing factor Cactin</fullName>
    </recommendedName>
</protein>
<feature type="compositionally biased region" description="Low complexity" evidence="5">
    <location>
        <begin position="469"/>
        <end position="482"/>
    </location>
</feature>
<dbReference type="Pfam" id="PF12937">
    <property type="entry name" value="F-box-like"/>
    <property type="match status" value="1"/>
</dbReference>
<dbReference type="SMART" id="SM00339">
    <property type="entry name" value="FH"/>
    <property type="match status" value="1"/>
</dbReference>
<dbReference type="SUPFAM" id="SSF81383">
    <property type="entry name" value="F-box domain"/>
    <property type="match status" value="1"/>
</dbReference>
<dbReference type="InterPro" id="IPR019134">
    <property type="entry name" value="Cactin_C"/>
</dbReference>
<feature type="compositionally biased region" description="Polar residues" evidence="5">
    <location>
        <begin position="952"/>
        <end position="962"/>
    </location>
</feature>
<dbReference type="SMART" id="SM00367">
    <property type="entry name" value="LRR_CC"/>
    <property type="match status" value="8"/>
</dbReference>
<feature type="domain" description="Cyclic nucleotide-binding" evidence="7">
    <location>
        <begin position="242"/>
        <end position="371"/>
    </location>
</feature>
<dbReference type="InterPro" id="IPR018816">
    <property type="entry name" value="Cactin_central"/>
</dbReference>
<dbReference type="Pfam" id="PF00027">
    <property type="entry name" value="cNMP_binding"/>
    <property type="match status" value="2"/>
</dbReference>
<dbReference type="PROSITE" id="PS00889">
    <property type="entry name" value="CNMP_BINDING_2"/>
    <property type="match status" value="1"/>
</dbReference>
<dbReference type="GO" id="GO:0005681">
    <property type="term" value="C:spliceosomal complex"/>
    <property type="evidence" value="ECO:0007669"/>
    <property type="project" value="TreeGrafter"/>
</dbReference>
<feature type="domain" description="Fork-head" evidence="6">
    <location>
        <begin position="1659"/>
        <end position="1757"/>
    </location>
</feature>
<dbReference type="InterPro" id="IPR006553">
    <property type="entry name" value="Leu-rich_rpt_Cys-con_subtyp"/>
</dbReference>
<dbReference type="InterPro" id="IPR014710">
    <property type="entry name" value="RmlC-like_jellyroll"/>
</dbReference>